<dbReference type="Pfam" id="PF12708">
    <property type="entry name" value="Pect-lyase_RHGA_epim"/>
    <property type="match status" value="1"/>
</dbReference>
<protein>
    <recommendedName>
        <fullName evidence="2">Rhamnogalacturonase A/B/Epimerase-like pectate lyase domain-containing protein</fullName>
    </recommendedName>
</protein>
<dbReference type="EMBL" id="QGDC01000001">
    <property type="protein sequence ID" value="RCH56640.1"/>
    <property type="molecule type" value="Genomic_DNA"/>
</dbReference>
<name>A0A367GTM8_9SPHI</name>
<dbReference type="Gene3D" id="2.160.20.10">
    <property type="entry name" value="Single-stranded right-handed beta-helix, Pectin lyase-like"/>
    <property type="match status" value="1"/>
</dbReference>
<dbReference type="InterPro" id="IPR012334">
    <property type="entry name" value="Pectin_lyas_fold"/>
</dbReference>
<reference evidence="3 4" key="1">
    <citation type="submission" date="2018-05" db="EMBL/GenBank/DDBJ databases">
        <title>Mucilaginibacter hurinus sp. nov., isolated from briquette warehouse soil.</title>
        <authorList>
            <person name="Choi L."/>
        </authorList>
    </citation>
    <scope>NUCLEOTIDE SEQUENCE [LARGE SCALE GENOMIC DNA]</scope>
    <source>
        <strain evidence="3 4">ZR32</strain>
    </source>
</reference>
<dbReference type="SUPFAM" id="SSF51126">
    <property type="entry name" value="Pectin lyase-like"/>
    <property type="match status" value="1"/>
</dbReference>
<sequence>MRVFKYTCCSFLLICLVVFTTNPGYTLPALSPSIPVKQNAIATINVVSLGADNTGFKDCSDIVRKAQEMGNVYFPAGTYLMSTVDVISNRKYFGDGMGKTIIKSNYKKVKAMWAISTKNFDKSGHPKRNIENVELCDMTLDYNLTKWIDYFSMIIFKGGPANYIRNVKIQRIEFIDSGKWVHPDANNGKGKDMWSINLSSFASKTEDILVDNCISNAESKQFVAGGGSWLKNITVTNNYIKKPHANGIAFTTVSDGDVTFDGFIVKNNTIVDAFGSAILFGNDPGTDRLNGGKQTFSNLLVANNKIILSDYNVYGKSYRTKKSYPYVVNLSGADPYMKNVTIRDNEIEVKPEYSGGDIALGKIRSYAFKRTPVVAATSFTQPKVNSNVVVKYTPIDKGTYIAGSFIKINNVGMYEIVSATATTLTLKLTNWYLKATPGALVPAGSKLYFKGGILENVTFANNKITGSKLLQMVPGGLINNLTLTGNNNVDFSMRYANVIIDNVVIKNNTNLYFRQTDGFIRGNLTGNKMTNPSKKSNKLLNLSDEVIKSRQIDKKNELQLQGNSIK</sequence>
<proteinExistence type="predicted"/>
<gene>
    <name evidence="3" type="ORF">DJ568_01915</name>
</gene>
<comment type="caution">
    <text evidence="3">The sequence shown here is derived from an EMBL/GenBank/DDBJ whole genome shotgun (WGS) entry which is preliminary data.</text>
</comment>
<dbReference type="InterPro" id="IPR024535">
    <property type="entry name" value="RHGA/B-epi-like_pectate_lyase"/>
</dbReference>
<feature type="chain" id="PRO_5016752335" description="Rhamnogalacturonase A/B/Epimerase-like pectate lyase domain-containing protein" evidence="1">
    <location>
        <begin position="21"/>
        <end position="566"/>
    </location>
</feature>
<evidence type="ECO:0000256" key="1">
    <source>
        <dbReference type="SAM" id="SignalP"/>
    </source>
</evidence>
<keyword evidence="4" id="KW-1185">Reference proteome</keyword>
<dbReference type="AlphaFoldDB" id="A0A367GTM8"/>
<organism evidence="3 4">
    <name type="scientific">Mucilaginibacter hurinus</name>
    <dbReference type="NCBI Taxonomy" id="2201324"/>
    <lineage>
        <taxon>Bacteria</taxon>
        <taxon>Pseudomonadati</taxon>
        <taxon>Bacteroidota</taxon>
        <taxon>Sphingobacteriia</taxon>
        <taxon>Sphingobacteriales</taxon>
        <taxon>Sphingobacteriaceae</taxon>
        <taxon>Mucilaginibacter</taxon>
    </lineage>
</organism>
<evidence type="ECO:0000313" key="4">
    <source>
        <dbReference type="Proteomes" id="UP000253209"/>
    </source>
</evidence>
<feature type="domain" description="Rhamnogalacturonase A/B/Epimerase-like pectate lyase" evidence="2">
    <location>
        <begin position="44"/>
        <end position="267"/>
    </location>
</feature>
<keyword evidence="1" id="KW-0732">Signal</keyword>
<evidence type="ECO:0000313" key="3">
    <source>
        <dbReference type="EMBL" id="RCH56640.1"/>
    </source>
</evidence>
<dbReference type="Proteomes" id="UP000253209">
    <property type="component" value="Unassembled WGS sequence"/>
</dbReference>
<dbReference type="InterPro" id="IPR011050">
    <property type="entry name" value="Pectin_lyase_fold/virulence"/>
</dbReference>
<feature type="signal peptide" evidence="1">
    <location>
        <begin position="1"/>
        <end position="20"/>
    </location>
</feature>
<accession>A0A367GTM8</accession>
<evidence type="ECO:0000259" key="2">
    <source>
        <dbReference type="Pfam" id="PF12708"/>
    </source>
</evidence>